<proteinExistence type="predicted"/>
<dbReference type="Proteomes" id="UP000038802">
    <property type="component" value="Unassembled WGS sequence"/>
</dbReference>
<reference evidence="2" key="1">
    <citation type="submission" date="2015-03" db="EMBL/GenBank/DDBJ databases">
        <authorList>
            <consortium name="Pathogen Informatics"/>
        </authorList>
    </citation>
    <scope>NUCLEOTIDE SEQUENCE [LARGE SCALE GENOMIC DNA]</scope>
    <source>
        <strain evidence="2">K00500041</strain>
    </source>
</reference>
<evidence type="ECO:0000313" key="2">
    <source>
        <dbReference type="Proteomes" id="UP000038802"/>
    </source>
</evidence>
<organism evidence="1 2">
    <name type="scientific">Mycobacterium tuberculosis</name>
    <dbReference type="NCBI Taxonomy" id="1773"/>
    <lineage>
        <taxon>Bacteria</taxon>
        <taxon>Bacillati</taxon>
        <taxon>Actinomycetota</taxon>
        <taxon>Actinomycetes</taxon>
        <taxon>Mycobacteriales</taxon>
        <taxon>Mycobacteriaceae</taxon>
        <taxon>Mycobacterium</taxon>
        <taxon>Mycobacterium tuberculosis complex</taxon>
    </lineage>
</organism>
<name>A0A0T9AV33_MYCTX</name>
<accession>A0A0T9AV33</accession>
<gene>
    <name evidence="1" type="ORF">ERS007703_01904</name>
</gene>
<sequence>MSAPAGQGVGQIRRRQLGSLGVDPIGQPRGGLPQRVLRAGRQREQQRAVDTGCGRGVAWCTGFGGWHRCLLDNGVHIGARHAIRRHRRAPGRFLIGAGPRRNLLRHKQVGFDCGKLVRQGREVQILWDHAVLEGQDRLHQSQRSSGRLGVAEIGLHRCQRAGAVVAVYLGQAGVFDGVTHRGARAVRLDHAHRSRVHTGHIQRLPIRRDLRGP</sequence>
<dbReference type="AlphaFoldDB" id="A0A0T9AV33"/>
<protein>
    <submittedName>
        <fullName evidence="1">Uncharacterized protein</fullName>
    </submittedName>
</protein>
<dbReference type="EMBL" id="CSAE01000181">
    <property type="protein sequence ID" value="COV70622.1"/>
    <property type="molecule type" value="Genomic_DNA"/>
</dbReference>
<dbReference type="AntiFam" id="ANF00248">
    <property type="entry name" value="Shadow ORF (opposite ppsD)"/>
</dbReference>
<evidence type="ECO:0000313" key="1">
    <source>
        <dbReference type="EMBL" id="COV70622.1"/>
    </source>
</evidence>